<proteinExistence type="predicted"/>
<dbReference type="AlphaFoldDB" id="A0A0F9B997"/>
<dbReference type="EMBL" id="LAZR01038830">
    <property type="protein sequence ID" value="KKL18534.1"/>
    <property type="molecule type" value="Genomic_DNA"/>
</dbReference>
<reference evidence="1" key="1">
    <citation type="journal article" date="2015" name="Nature">
        <title>Complex archaea that bridge the gap between prokaryotes and eukaryotes.</title>
        <authorList>
            <person name="Spang A."/>
            <person name="Saw J.H."/>
            <person name="Jorgensen S.L."/>
            <person name="Zaremba-Niedzwiedzka K."/>
            <person name="Martijn J."/>
            <person name="Lind A.E."/>
            <person name="van Eijk R."/>
            <person name="Schleper C."/>
            <person name="Guy L."/>
            <person name="Ettema T.J."/>
        </authorList>
    </citation>
    <scope>NUCLEOTIDE SEQUENCE</scope>
</reference>
<sequence>MKQASVLIMTWMMLLLVLPLFAEDASDKEKPVEEEALTSKDYLDIAEKLRPSLVVVEYTLKYDKGEAPSYGGYRRSGGFGDLVKQERPLEIDGLLLSDTEVISSDMMIHPRFIKSINVRVGEKLIPASFSRYSMNQNAVILKLATAVRNAKPLDFSAETEAPYLLAIFGRFNTLWTARVQSLPTNAVDSGKDHQFLSVSTHCLIVDEQGAAAGMSMNNKLPIDDSWKGSPLKWPSVSHQDLEGIFANLKKTVDEGIFRVTVHFRSPKKKNVLSRYGQFGSGDGTETEKEVIGLLVEKDTILLLADLNPKVTARLERIDVNLSDGRKVPAEFTHTLKDYGGIVATLDAPIGKPITLCDKKDITKYQNLLLPSVEIRLQGEKRVAYFQHARITGFNLGWKKQVYPKIRGSDKGRFIFLTDGSLLVLPVGRREKGQQGRYGYDGGGTK</sequence>
<feature type="non-terminal residue" evidence="1">
    <location>
        <position position="445"/>
    </location>
</feature>
<comment type="caution">
    <text evidence="1">The sequence shown here is derived from an EMBL/GenBank/DDBJ whole genome shotgun (WGS) entry which is preliminary data.</text>
</comment>
<protein>
    <submittedName>
        <fullName evidence="1">Uncharacterized protein</fullName>
    </submittedName>
</protein>
<gene>
    <name evidence="1" type="ORF">LCGC14_2474570</name>
</gene>
<name>A0A0F9B997_9ZZZZ</name>
<organism evidence="1">
    <name type="scientific">marine sediment metagenome</name>
    <dbReference type="NCBI Taxonomy" id="412755"/>
    <lineage>
        <taxon>unclassified sequences</taxon>
        <taxon>metagenomes</taxon>
        <taxon>ecological metagenomes</taxon>
    </lineage>
</organism>
<accession>A0A0F9B997</accession>
<evidence type="ECO:0000313" key="1">
    <source>
        <dbReference type="EMBL" id="KKL18534.1"/>
    </source>
</evidence>